<keyword evidence="2" id="KW-1185">Reference proteome</keyword>
<dbReference type="Gene3D" id="2.30.29.30">
    <property type="entry name" value="Pleckstrin-homology domain (PH domain)/Phosphotyrosine-binding domain (PTB)"/>
    <property type="match status" value="1"/>
</dbReference>
<dbReference type="InterPro" id="IPR037847">
    <property type="entry name" value="GRAMDC4"/>
</dbReference>
<dbReference type="GO" id="GO:0034164">
    <property type="term" value="P:negative regulation of toll-like receptor 9 signaling pathway"/>
    <property type="evidence" value="ECO:0007669"/>
    <property type="project" value="TreeGrafter"/>
</dbReference>
<dbReference type="PANTHER" id="PTHR37402:SF1">
    <property type="entry name" value="GRAM DOMAIN-CONTAINING PROTEIN 4"/>
    <property type="match status" value="1"/>
</dbReference>
<reference evidence="3" key="1">
    <citation type="submission" date="2016-11" db="UniProtKB">
        <authorList>
            <consortium name="WormBaseParasite"/>
        </authorList>
    </citation>
    <scope>IDENTIFICATION</scope>
</reference>
<dbReference type="InterPro" id="IPR011993">
    <property type="entry name" value="PH-like_dom_sf"/>
</dbReference>
<dbReference type="WBParaSite" id="L893_g21026.t2">
    <property type="protein sequence ID" value="L893_g21026.t2"/>
    <property type="gene ID" value="L893_g21026"/>
</dbReference>
<dbReference type="Proteomes" id="UP000095287">
    <property type="component" value="Unplaced"/>
</dbReference>
<dbReference type="AlphaFoldDB" id="A0A1I7YZ97"/>
<keyword evidence="1" id="KW-1133">Transmembrane helix</keyword>
<proteinExistence type="predicted"/>
<feature type="transmembrane region" description="Helical" evidence="1">
    <location>
        <begin position="188"/>
        <end position="207"/>
    </location>
</feature>
<evidence type="ECO:0000313" key="2">
    <source>
        <dbReference type="Proteomes" id="UP000095287"/>
    </source>
</evidence>
<accession>A0A1I7YZ97</accession>
<sequence>MYFTAMKCVKSEDNPVSRHGISHLMDVLAKNYDIVAVLAEFERPETSAEHLSLPEQPPRMNVDIPILKRAVDLESRPSYTNHSGNSGTYDEAGRKVNETCWEQWRSSVERLCTEVIEALTEDSTPKFTEKEQRSFSVNALKRDIKRCLIASHGYLETGAALRELQMWKTPLVTLSFFFVYFYSVFRGWLMSMFFFLILLQLSVNYLWTQRGINLGLNFLPRKELPIPKLDISGAQLVFDIARRAQLIFKLIADVLEKLNSLFMWRRPDTTFKFFCVMFVFFVAVSVMPGSTCATITFAALGGKVFVTTYLFNRFPKLRQKFDILVHFFDRLPVLSQQTTVTPSKDLLSPIQNHTPLRSSNSSNALSVNTLSNFKKGNILSRSMLSIVPNRSTSRRSSINNQLLASESSADVVHLLKPDHSGKFPAIDSNRLESNQPVEICKEHCFSVQYQMSFSARLCYLQDGEQYCSTNLLSGHLILNDICLTFIPSKDDKNDLYIEFHDIISIIKSDTSRSLKHLSTNGKAIEVCVRNRWKPYIFKGIPKRDRFFSALQNAIKDT</sequence>
<keyword evidence="1" id="KW-0472">Membrane</keyword>
<evidence type="ECO:0000313" key="3">
    <source>
        <dbReference type="WBParaSite" id="L893_g21026.t2"/>
    </source>
</evidence>
<protein>
    <submittedName>
        <fullName evidence="3">GRAM domain-containing protein</fullName>
    </submittedName>
</protein>
<name>A0A1I7YZ97_9BILA</name>
<dbReference type="GO" id="GO:0006915">
    <property type="term" value="P:apoptotic process"/>
    <property type="evidence" value="ECO:0007669"/>
    <property type="project" value="InterPro"/>
</dbReference>
<dbReference type="PANTHER" id="PTHR37402">
    <property type="entry name" value="GRAM DOMAIN-CONTAINING PROTEIN 4"/>
    <property type="match status" value="1"/>
</dbReference>
<organism evidence="2 3">
    <name type="scientific">Steinernema glaseri</name>
    <dbReference type="NCBI Taxonomy" id="37863"/>
    <lineage>
        <taxon>Eukaryota</taxon>
        <taxon>Metazoa</taxon>
        <taxon>Ecdysozoa</taxon>
        <taxon>Nematoda</taxon>
        <taxon>Chromadorea</taxon>
        <taxon>Rhabditida</taxon>
        <taxon>Tylenchina</taxon>
        <taxon>Panagrolaimomorpha</taxon>
        <taxon>Strongyloidoidea</taxon>
        <taxon>Steinernematidae</taxon>
        <taxon>Steinernema</taxon>
    </lineage>
</organism>
<keyword evidence="1" id="KW-0812">Transmembrane</keyword>
<feature type="transmembrane region" description="Helical" evidence="1">
    <location>
        <begin position="270"/>
        <end position="287"/>
    </location>
</feature>
<evidence type="ECO:0000256" key="1">
    <source>
        <dbReference type="SAM" id="Phobius"/>
    </source>
</evidence>